<dbReference type="SUPFAM" id="SSF56112">
    <property type="entry name" value="Protein kinase-like (PK-like)"/>
    <property type="match status" value="1"/>
</dbReference>
<reference evidence="9 10" key="1">
    <citation type="submission" date="2018-10" db="EMBL/GenBank/DDBJ databases">
        <authorList>
            <consortium name="IHU Genomes"/>
        </authorList>
    </citation>
    <scope>NUCLEOTIDE SEQUENCE [LARGE SCALE GENOMIC DNA]</scope>
    <source>
        <strain evidence="9 10">A1</strain>
    </source>
</reference>
<dbReference type="Proteomes" id="UP000594342">
    <property type="component" value="Unassembled WGS sequence"/>
</dbReference>
<accession>A0A5K0U6W4</accession>
<dbReference type="Gene3D" id="1.10.510.10">
    <property type="entry name" value="Transferase(Phosphotransferase) domain 1"/>
    <property type="match status" value="1"/>
</dbReference>
<dbReference type="GO" id="GO:0004674">
    <property type="term" value="F:protein serine/threonine kinase activity"/>
    <property type="evidence" value="ECO:0007669"/>
    <property type="project" value="UniProtKB-KW"/>
</dbReference>
<evidence type="ECO:0000256" key="3">
    <source>
        <dbReference type="ARBA" id="ARBA00022679"/>
    </source>
</evidence>
<evidence type="ECO:0000256" key="4">
    <source>
        <dbReference type="ARBA" id="ARBA00022741"/>
    </source>
</evidence>
<evidence type="ECO:0000256" key="5">
    <source>
        <dbReference type="ARBA" id="ARBA00022777"/>
    </source>
</evidence>
<keyword evidence="2" id="KW-0723">Serine/threonine-protein kinase</keyword>
<dbReference type="InterPro" id="IPR000719">
    <property type="entry name" value="Prot_kinase_dom"/>
</dbReference>
<keyword evidence="6" id="KW-0067">ATP-binding</keyword>
<dbReference type="PANTHER" id="PTHR24343">
    <property type="entry name" value="SERINE/THREONINE KINASE"/>
    <property type="match status" value="1"/>
</dbReference>
<dbReference type="PROSITE" id="PS50011">
    <property type="entry name" value="PROTEIN_KINASE_DOM"/>
    <property type="match status" value="1"/>
</dbReference>
<proteinExistence type="predicted"/>
<dbReference type="SMART" id="SM00220">
    <property type="entry name" value="S_TKc"/>
    <property type="match status" value="1"/>
</dbReference>
<keyword evidence="10" id="KW-1185">Reference proteome</keyword>
<feature type="region of interest" description="Disordered" evidence="7">
    <location>
        <begin position="45"/>
        <end position="69"/>
    </location>
</feature>
<evidence type="ECO:0000256" key="6">
    <source>
        <dbReference type="ARBA" id="ARBA00022840"/>
    </source>
</evidence>
<evidence type="ECO:0000259" key="8">
    <source>
        <dbReference type="PROSITE" id="PS50011"/>
    </source>
</evidence>
<comment type="caution">
    <text evidence="9">The sequence shown here is derived from an EMBL/GenBank/DDBJ whole genome shotgun (WGS) entry which is preliminary data.</text>
</comment>
<evidence type="ECO:0000256" key="2">
    <source>
        <dbReference type="ARBA" id="ARBA00022527"/>
    </source>
</evidence>
<evidence type="ECO:0000256" key="7">
    <source>
        <dbReference type="SAM" id="MobiDB-lite"/>
    </source>
</evidence>
<dbReference type="EC" id="2.7.11.1" evidence="1"/>
<evidence type="ECO:0000313" key="10">
    <source>
        <dbReference type="Proteomes" id="UP000594342"/>
    </source>
</evidence>
<gene>
    <name evidence="9" type="ORF">YASMINEVIRUS_152</name>
</gene>
<dbReference type="GO" id="GO:0005524">
    <property type="term" value="F:ATP binding"/>
    <property type="evidence" value="ECO:0007669"/>
    <property type="project" value="UniProtKB-KW"/>
</dbReference>
<name>A0A5K0U6W4_9VIRU</name>
<feature type="domain" description="Protein kinase" evidence="8">
    <location>
        <begin position="245"/>
        <end position="599"/>
    </location>
</feature>
<keyword evidence="3" id="KW-0808">Transferase</keyword>
<feature type="compositionally biased region" description="Polar residues" evidence="7">
    <location>
        <begin position="51"/>
        <end position="61"/>
    </location>
</feature>
<feature type="region of interest" description="Disordered" evidence="7">
    <location>
        <begin position="436"/>
        <end position="459"/>
    </location>
</feature>
<dbReference type="Pfam" id="PF00069">
    <property type="entry name" value="Pkinase"/>
    <property type="match status" value="1"/>
</dbReference>
<dbReference type="EMBL" id="UPSH01000001">
    <property type="protein sequence ID" value="VBB17689.1"/>
    <property type="molecule type" value="Genomic_DNA"/>
</dbReference>
<dbReference type="InterPro" id="IPR011009">
    <property type="entry name" value="Kinase-like_dom_sf"/>
</dbReference>
<sequence>MLNKGIATVGETRFNRKPPDKITHKTDSYISVEDEQITKTDFVSGVDDPSDQNVKQNINSKHSAKSPDKGVIKTVLTQPEPSTNNTKPKYTFVKTLAKNVCLCQNQNNELFVAKYGLITSSAIKREIAITKLLGSGTYTVRRVSINTSTKKTEFDKFEKVVTKIERKSPREPEEVPFIKPKTDYNRHEILLRDDTPSDSSDAPGTSSWLSRLLNCLTSCFCLRFCCQPTRSKQPITVQNSDQNRVQITDRVNLGKEGTHAVNTIKIVNSVNTVNTVNVAGTVVGTPSISRSGTSGNMLKSNDEKDKIEDFCDDVSVISEKNGDVLYRIVSKTHNTDLFSQVVSVDISPTKYYMVLKYAGRELYESVTNDKVLLTESNIKTIFRKALTALMNMHELGIAHGDVSLENICTEEDDDELKVRLIDFGLSIVHPNSPYYKMVPNKDSHEDNKDDTDDTDNKSRPYVVVDDGICDAKGVMITKLRPTKHNLLYGKERYISPERYDCHNNPDMSYCSYSDDLYSLGVVLFTLIAKQMPYFSPTFDDPRFSDIITGRWVDKRDVYGLNGVTSSISGLDSVLNLLSLILVPQSRRLTAQQILDHKWVNESLNK</sequence>
<feature type="compositionally biased region" description="Basic and acidic residues" evidence="7">
    <location>
        <begin position="13"/>
        <end position="24"/>
    </location>
</feature>
<feature type="region of interest" description="Disordered" evidence="7">
    <location>
        <begin position="1"/>
        <end position="24"/>
    </location>
</feature>
<keyword evidence="4" id="KW-0547">Nucleotide-binding</keyword>
<keyword evidence="5 9" id="KW-0418">Kinase</keyword>
<organism evidence="9 10">
    <name type="scientific">Yasminevirus sp. GU-2018</name>
    <dbReference type="NCBI Taxonomy" id="2420051"/>
    <lineage>
        <taxon>Viruses</taxon>
        <taxon>Varidnaviria</taxon>
        <taxon>Bamfordvirae</taxon>
        <taxon>Nucleocytoviricota</taxon>
        <taxon>Megaviricetes</taxon>
        <taxon>Imitervirales</taxon>
        <taxon>Mimiviridae</taxon>
        <taxon>Klosneuvirinae</taxon>
        <taxon>Yasminevirus</taxon>
        <taxon>Yasminevirus saudimassiliense</taxon>
    </lineage>
</organism>
<evidence type="ECO:0000256" key="1">
    <source>
        <dbReference type="ARBA" id="ARBA00012513"/>
    </source>
</evidence>
<protein>
    <recommendedName>
        <fullName evidence="1">non-specific serine/threonine protein kinase</fullName>
        <ecNumber evidence="1">2.7.11.1</ecNumber>
    </recommendedName>
</protein>
<evidence type="ECO:0000313" key="9">
    <source>
        <dbReference type="EMBL" id="VBB17689.1"/>
    </source>
</evidence>